<protein>
    <submittedName>
        <fullName evidence="9">MFS transporter</fullName>
    </submittedName>
</protein>
<dbReference type="InterPro" id="IPR020846">
    <property type="entry name" value="MFS_dom"/>
</dbReference>
<evidence type="ECO:0000256" key="1">
    <source>
        <dbReference type="ARBA" id="ARBA00004651"/>
    </source>
</evidence>
<evidence type="ECO:0000256" key="6">
    <source>
        <dbReference type="ARBA" id="ARBA00023136"/>
    </source>
</evidence>
<keyword evidence="2" id="KW-0813">Transport</keyword>
<organism evidence="9 10">
    <name type="scientific">Amycolatopsis ultiminotia</name>
    <dbReference type="NCBI Taxonomy" id="543629"/>
    <lineage>
        <taxon>Bacteria</taxon>
        <taxon>Bacillati</taxon>
        <taxon>Actinomycetota</taxon>
        <taxon>Actinomycetes</taxon>
        <taxon>Pseudonocardiales</taxon>
        <taxon>Pseudonocardiaceae</taxon>
        <taxon>Amycolatopsis</taxon>
    </lineage>
</organism>
<feature type="transmembrane region" description="Helical" evidence="7">
    <location>
        <begin position="114"/>
        <end position="131"/>
    </location>
</feature>
<dbReference type="EMBL" id="BAAAZN010000001">
    <property type="protein sequence ID" value="GAA3523950.1"/>
    <property type="molecule type" value="Genomic_DNA"/>
</dbReference>
<evidence type="ECO:0000313" key="10">
    <source>
        <dbReference type="Proteomes" id="UP001500689"/>
    </source>
</evidence>
<evidence type="ECO:0000256" key="7">
    <source>
        <dbReference type="SAM" id="Phobius"/>
    </source>
</evidence>
<name>A0ABP6UXA5_9PSEU</name>
<evidence type="ECO:0000256" key="4">
    <source>
        <dbReference type="ARBA" id="ARBA00022692"/>
    </source>
</evidence>
<dbReference type="SUPFAM" id="SSF103473">
    <property type="entry name" value="MFS general substrate transporter"/>
    <property type="match status" value="1"/>
</dbReference>
<dbReference type="InterPro" id="IPR050171">
    <property type="entry name" value="MFS_Transporters"/>
</dbReference>
<dbReference type="Pfam" id="PF07690">
    <property type="entry name" value="MFS_1"/>
    <property type="match status" value="1"/>
</dbReference>
<reference evidence="10" key="1">
    <citation type="journal article" date="2019" name="Int. J. Syst. Evol. Microbiol.">
        <title>The Global Catalogue of Microorganisms (GCM) 10K type strain sequencing project: providing services to taxonomists for standard genome sequencing and annotation.</title>
        <authorList>
            <consortium name="The Broad Institute Genomics Platform"/>
            <consortium name="The Broad Institute Genome Sequencing Center for Infectious Disease"/>
            <person name="Wu L."/>
            <person name="Ma J."/>
        </authorList>
    </citation>
    <scope>NUCLEOTIDE SEQUENCE [LARGE SCALE GENOMIC DNA]</scope>
    <source>
        <strain evidence="10">JCM 16898</strain>
    </source>
</reference>
<feature type="transmembrane region" description="Helical" evidence="7">
    <location>
        <begin position="349"/>
        <end position="370"/>
    </location>
</feature>
<proteinExistence type="predicted"/>
<sequence>MTATADRAPAPGVTATRPAWFPAAAAVFVCGWGGNQFTPLLVMYQSAGYSAFTVDTLLGAYVLGLVPGLLLSGSLSTRFGRRPVMLAGTALSLLASMLIALGPLGVGWIASGRFLTGVAVAVAMAVGSTWIKELAELDPLAAGDLGTRRAALCLTLGLGVGPGVAGVLAQWGPWPMVLPYLVHIGLTMVALPYVTRGTETVAAGRAPARRGLPGTTRHPRFRRIILPMAPWIFGSCGVAYAIMPQLVHDRLGSWSLGYSTLLTVCAIGAGVGVQPIAKRIDRATSARAVLTGMTVLCAGLVLSALAAASRSPWLALVTALVLGTAYGIAVVSGLLELQRIARPDEIAELTGVYYALAYLGFLLPSALAALSGVAGYPLLLGCLAVLALAGTLVVARHSRRHLPAA</sequence>
<feature type="transmembrane region" description="Helical" evidence="7">
    <location>
        <begin position="84"/>
        <end position="108"/>
    </location>
</feature>
<evidence type="ECO:0000256" key="3">
    <source>
        <dbReference type="ARBA" id="ARBA00022475"/>
    </source>
</evidence>
<keyword evidence="4 7" id="KW-0812">Transmembrane</keyword>
<evidence type="ECO:0000256" key="2">
    <source>
        <dbReference type="ARBA" id="ARBA00022448"/>
    </source>
</evidence>
<feature type="domain" description="Major facilitator superfamily (MFS) profile" evidence="8">
    <location>
        <begin position="1"/>
        <end position="399"/>
    </location>
</feature>
<feature type="transmembrane region" description="Helical" evidence="7">
    <location>
        <begin position="376"/>
        <end position="395"/>
    </location>
</feature>
<feature type="transmembrane region" description="Helical" evidence="7">
    <location>
        <begin position="288"/>
        <end position="307"/>
    </location>
</feature>
<evidence type="ECO:0000256" key="5">
    <source>
        <dbReference type="ARBA" id="ARBA00022989"/>
    </source>
</evidence>
<feature type="transmembrane region" description="Helical" evidence="7">
    <location>
        <begin position="49"/>
        <end position="72"/>
    </location>
</feature>
<feature type="transmembrane region" description="Helical" evidence="7">
    <location>
        <begin position="255"/>
        <end position="276"/>
    </location>
</feature>
<comment type="caution">
    <text evidence="9">The sequence shown here is derived from an EMBL/GenBank/DDBJ whole genome shotgun (WGS) entry which is preliminary data.</text>
</comment>
<dbReference type="Proteomes" id="UP001500689">
    <property type="component" value="Unassembled WGS sequence"/>
</dbReference>
<feature type="transmembrane region" description="Helical" evidence="7">
    <location>
        <begin position="313"/>
        <end position="337"/>
    </location>
</feature>
<keyword evidence="10" id="KW-1185">Reference proteome</keyword>
<dbReference type="InterPro" id="IPR036259">
    <property type="entry name" value="MFS_trans_sf"/>
</dbReference>
<evidence type="ECO:0000313" key="9">
    <source>
        <dbReference type="EMBL" id="GAA3523950.1"/>
    </source>
</evidence>
<keyword evidence="5 7" id="KW-1133">Transmembrane helix</keyword>
<feature type="transmembrane region" description="Helical" evidence="7">
    <location>
        <begin position="224"/>
        <end position="243"/>
    </location>
</feature>
<dbReference type="PROSITE" id="PS50850">
    <property type="entry name" value="MFS"/>
    <property type="match status" value="1"/>
</dbReference>
<accession>A0ABP6UXA5</accession>
<feature type="transmembrane region" description="Helical" evidence="7">
    <location>
        <begin position="151"/>
        <end position="171"/>
    </location>
</feature>
<dbReference type="PANTHER" id="PTHR23517">
    <property type="entry name" value="RESISTANCE PROTEIN MDTM, PUTATIVE-RELATED-RELATED"/>
    <property type="match status" value="1"/>
</dbReference>
<keyword evidence="6 7" id="KW-0472">Membrane</keyword>
<gene>
    <name evidence="9" type="ORF">GCM10022222_02790</name>
</gene>
<dbReference type="RefSeq" id="WP_344854373.1">
    <property type="nucleotide sequence ID" value="NZ_BAAAZN010000001.1"/>
</dbReference>
<feature type="transmembrane region" description="Helical" evidence="7">
    <location>
        <begin position="177"/>
        <end position="195"/>
    </location>
</feature>
<dbReference type="InterPro" id="IPR011701">
    <property type="entry name" value="MFS"/>
</dbReference>
<evidence type="ECO:0000259" key="8">
    <source>
        <dbReference type="PROSITE" id="PS50850"/>
    </source>
</evidence>
<dbReference type="Gene3D" id="1.20.1250.20">
    <property type="entry name" value="MFS general substrate transporter like domains"/>
    <property type="match status" value="1"/>
</dbReference>
<comment type="subcellular location">
    <subcellularLocation>
        <location evidence="1">Cell membrane</location>
        <topology evidence="1">Multi-pass membrane protein</topology>
    </subcellularLocation>
</comment>
<keyword evidence="3" id="KW-1003">Cell membrane</keyword>